<accession>A0A0B2QS73</accession>
<evidence type="ECO:0000313" key="2">
    <source>
        <dbReference type="EMBL" id="KHN24225.1"/>
    </source>
</evidence>
<sequence length="88" mass="9633">MSISTQRRLRTPTIMLPLCSFVKAIFFIAFSASPDPISLVLSSNTTGVYRSFSLAPWTPQLPTSLLLLLTTSTRMTMGPKRGSSRANP</sequence>
<name>A0A0B2QS73_GLYSO</name>
<dbReference type="AlphaFoldDB" id="A0A0B2QS73"/>
<dbReference type="Proteomes" id="UP000053555">
    <property type="component" value="Unassembled WGS sequence"/>
</dbReference>
<gene>
    <name evidence="2" type="ORF">glysoja_037059</name>
</gene>
<keyword evidence="1" id="KW-0472">Membrane</keyword>
<proteinExistence type="predicted"/>
<feature type="transmembrane region" description="Helical" evidence="1">
    <location>
        <begin position="52"/>
        <end position="71"/>
    </location>
</feature>
<feature type="transmembrane region" description="Helical" evidence="1">
    <location>
        <begin position="12"/>
        <end position="32"/>
    </location>
</feature>
<evidence type="ECO:0000256" key="1">
    <source>
        <dbReference type="SAM" id="Phobius"/>
    </source>
</evidence>
<dbReference type="EMBL" id="KN655603">
    <property type="protein sequence ID" value="KHN24225.1"/>
    <property type="molecule type" value="Genomic_DNA"/>
</dbReference>
<organism evidence="2">
    <name type="scientific">Glycine soja</name>
    <name type="common">Wild soybean</name>
    <dbReference type="NCBI Taxonomy" id="3848"/>
    <lineage>
        <taxon>Eukaryota</taxon>
        <taxon>Viridiplantae</taxon>
        <taxon>Streptophyta</taxon>
        <taxon>Embryophyta</taxon>
        <taxon>Tracheophyta</taxon>
        <taxon>Spermatophyta</taxon>
        <taxon>Magnoliopsida</taxon>
        <taxon>eudicotyledons</taxon>
        <taxon>Gunneridae</taxon>
        <taxon>Pentapetalae</taxon>
        <taxon>rosids</taxon>
        <taxon>fabids</taxon>
        <taxon>Fabales</taxon>
        <taxon>Fabaceae</taxon>
        <taxon>Papilionoideae</taxon>
        <taxon>50 kb inversion clade</taxon>
        <taxon>NPAAA clade</taxon>
        <taxon>indigoferoid/millettioid clade</taxon>
        <taxon>Phaseoleae</taxon>
        <taxon>Glycine</taxon>
        <taxon>Glycine subgen. Soja</taxon>
    </lineage>
</organism>
<reference evidence="2" key="1">
    <citation type="submission" date="2014-07" db="EMBL/GenBank/DDBJ databases">
        <title>Identification of a novel salt tolerance gene in wild soybean by whole-genome sequencing.</title>
        <authorList>
            <person name="Lam H.-M."/>
            <person name="Qi X."/>
            <person name="Li M.-W."/>
            <person name="Liu X."/>
            <person name="Xie M."/>
            <person name="Ni M."/>
            <person name="Xu X."/>
        </authorList>
    </citation>
    <scope>NUCLEOTIDE SEQUENCE [LARGE SCALE GENOMIC DNA]</scope>
    <source>
        <tissue evidence="2">Root</tissue>
    </source>
</reference>
<protein>
    <submittedName>
        <fullName evidence="2">Uncharacterized protein</fullName>
    </submittedName>
</protein>
<keyword evidence="1" id="KW-1133">Transmembrane helix</keyword>
<keyword evidence="1" id="KW-0812">Transmembrane</keyword>